<sequence>MINRKIISLSLITAALLSANEIQLPKISVESTTITEVSQNAQVSADLAQALSSSVPSIDLNRRSGIANDIYIRGQKRDNISVDVDGTKVFGACINRMDPPISHIVTNQIEEVEVIEGPYDVENFGTLSGGVKITTKEPTKELKGEVNFGLGSWGYKKIGASVSGGTDRVRALLSFSHESSGQYEDGDGNTIAEQLDKAILEGLAPGTTAYQTKYKDIDAYTKKSVMSKIYIKTLEDQELRLSYTGNRSDDVLYGNSQMDAAYDDSNIYSIEYNIDNLTNNYKNLNIQYYYSDVDHPMDTKFRVSGAATYNTNHLKTSMQGVKLKNSFELDSYKFLLGLDGSRRTWEGEKYGTDATTGVENAHVVSLTHTETENRAIFAKAEKSFGDLKIETGARFDSTEITPDDPSKSANDYNALSANIMTTYTLSAQNKIFLGIGSSSRVPDARELYLGTPQIGNENLKQTKNREIDLGYEATYESFTLKAKTFYSMLEDYIYYTKIGNTFNNIDANVYGAELSGSIYATDALVVSMGVSYKVGKKDDVAAGVDEDLADIAPLRGNISLNYEYMNNSVATLEMQASDNWDKIDSDNGEQKLSGWSIYNAKIKHKIDKHAEISVGVNNIFDKTYAASNTYADLILLSAGSDTMLLNEPGRYFYTNLTFKF</sequence>
<evidence type="ECO:0000256" key="7">
    <source>
        <dbReference type="ARBA" id="ARBA00023237"/>
    </source>
</evidence>
<keyword evidence="6 8" id="KW-0472">Membrane</keyword>
<keyword evidence="5 9" id="KW-0798">TonB box</keyword>
<name>A0A4U2ZA45_9BACT</name>
<evidence type="ECO:0000256" key="1">
    <source>
        <dbReference type="ARBA" id="ARBA00004571"/>
    </source>
</evidence>
<reference evidence="12 13" key="1">
    <citation type="submission" date="2019-04" db="EMBL/GenBank/DDBJ databases">
        <title>Sulfurimonas crateris sp. nov. a facultative anaerobic sulfur-oxidizing chemolithautotrophic bacterium isolated from a terrestrial mud vulcano.</title>
        <authorList>
            <person name="Ratnikova N.M."/>
            <person name="Slobodkin A.I."/>
            <person name="Merkel A.Y."/>
            <person name="Novikov A."/>
            <person name="Bonch-Osmolovskaya E.A."/>
            <person name="Slobodkina G.B."/>
        </authorList>
    </citation>
    <scope>NUCLEOTIDE SEQUENCE [LARGE SCALE GENOMIC DNA]</scope>
    <source>
        <strain evidence="12 13">SN118</strain>
    </source>
</reference>
<keyword evidence="4 8" id="KW-0812">Transmembrane</keyword>
<dbReference type="Proteomes" id="UP000309561">
    <property type="component" value="Unassembled WGS sequence"/>
</dbReference>
<dbReference type="GO" id="GO:0009279">
    <property type="term" value="C:cell outer membrane"/>
    <property type="evidence" value="ECO:0007669"/>
    <property type="project" value="UniProtKB-SubCell"/>
</dbReference>
<evidence type="ECO:0000256" key="9">
    <source>
        <dbReference type="RuleBase" id="RU003357"/>
    </source>
</evidence>
<dbReference type="GO" id="GO:0044718">
    <property type="term" value="P:siderophore transmembrane transport"/>
    <property type="evidence" value="ECO:0007669"/>
    <property type="project" value="TreeGrafter"/>
</dbReference>
<dbReference type="Gene3D" id="2.40.170.20">
    <property type="entry name" value="TonB-dependent receptor, beta-barrel domain"/>
    <property type="match status" value="1"/>
</dbReference>
<dbReference type="InterPro" id="IPR039426">
    <property type="entry name" value="TonB-dep_rcpt-like"/>
</dbReference>
<proteinExistence type="inferred from homology"/>
<dbReference type="PANTHER" id="PTHR30069">
    <property type="entry name" value="TONB-DEPENDENT OUTER MEMBRANE RECEPTOR"/>
    <property type="match status" value="1"/>
</dbReference>
<keyword evidence="13" id="KW-1185">Reference proteome</keyword>
<keyword evidence="2 8" id="KW-0813">Transport</keyword>
<feature type="domain" description="TonB-dependent receptor-like beta-barrel" evidence="10">
    <location>
        <begin position="242"/>
        <end position="619"/>
    </location>
</feature>
<evidence type="ECO:0000256" key="6">
    <source>
        <dbReference type="ARBA" id="ARBA00023136"/>
    </source>
</evidence>
<dbReference type="Pfam" id="PF00593">
    <property type="entry name" value="TonB_dep_Rec_b-barrel"/>
    <property type="match status" value="1"/>
</dbReference>
<gene>
    <name evidence="12" type="ORF">FCU45_02025</name>
</gene>
<evidence type="ECO:0000256" key="4">
    <source>
        <dbReference type="ARBA" id="ARBA00022692"/>
    </source>
</evidence>
<evidence type="ECO:0000256" key="2">
    <source>
        <dbReference type="ARBA" id="ARBA00022448"/>
    </source>
</evidence>
<dbReference type="PROSITE" id="PS52016">
    <property type="entry name" value="TONB_DEPENDENT_REC_3"/>
    <property type="match status" value="1"/>
</dbReference>
<dbReference type="RefSeq" id="WP_137011751.1">
    <property type="nucleotide sequence ID" value="NZ_SZPX01000001.1"/>
</dbReference>
<keyword evidence="12" id="KW-0675">Receptor</keyword>
<evidence type="ECO:0000313" key="12">
    <source>
        <dbReference type="EMBL" id="TKI71179.1"/>
    </source>
</evidence>
<keyword evidence="3 8" id="KW-1134">Transmembrane beta strand</keyword>
<evidence type="ECO:0000313" key="13">
    <source>
        <dbReference type="Proteomes" id="UP000309561"/>
    </source>
</evidence>
<dbReference type="AlphaFoldDB" id="A0A4U2ZA45"/>
<evidence type="ECO:0000256" key="5">
    <source>
        <dbReference type="ARBA" id="ARBA00023077"/>
    </source>
</evidence>
<dbReference type="Pfam" id="PF07715">
    <property type="entry name" value="Plug"/>
    <property type="match status" value="1"/>
</dbReference>
<dbReference type="InterPro" id="IPR012910">
    <property type="entry name" value="Plug_dom"/>
</dbReference>
<dbReference type="OrthoDB" id="5332150at2"/>
<dbReference type="GO" id="GO:0015344">
    <property type="term" value="F:siderophore uptake transmembrane transporter activity"/>
    <property type="evidence" value="ECO:0007669"/>
    <property type="project" value="TreeGrafter"/>
</dbReference>
<evidence type="ECO:0000256" key="3">
    <source>
        <dbReference type="ARBA" id="ARBA00022452"/>
    </source>
</evidence>
<dbReference type="InterPro" id="IPR036942">
    <property type="entry name" value="Beta-barrel_TonB_sf"/>
</dbReference>
<comment type="subcellular location">
    <subcellularLocation>
        <location evidence="1 8">Cell outer membrane</location>
        <topology evidence="1 8">Multi-pass membrane protein</topology>
    </subcellularLocation>
</comment>
<dbReference type="InterPro" id="IPR000531">
    <property type="entry name" value="Beta-barrel_TonB"/>
</dbReference>
<evidence type="ECO:0000259" key="10">
    <source>
        <dbReference type="Pfam" id="PF00593"/>
    </source>
</evidence>
<comment type="similarity">
    <text evidence="8 9">Belongs to the TonB-dependent receptor family.</text>
</comment>
<comment type="caution">
    <text evidence="12">The sequence shown here is derived from an EMBL/GenBank/DDBJ whole genome shotgun (WGS) entry which is preliminary data.</text>
</comment>
<evidence type="ECO:0000256" key="8">
    <source>
        <dbReference type="PROSITE-ProRule" id="PRU01360"/>
    </source>
</evidence>
<dbReference type="Gene3D" id="2.170.130.10">
    <property type="entry name" value="TonB-dependent receptor, plug domain"/>
    <property type="match status" value="1"/>
</dbReference>
<dbReference type="PANTHER" id="PTHR30069:SF49">
    <property type="entry name" value="OUTER MEMBRANE PROTEIN C"/>
    <property type="match status" value="1"/>
</dbReference>
<evidence type="ECO:0000259" key="11">
    <source>
        <dbReference type="Pfam" id="PF07715"/>
    </source>
</evidence>
<keyword evidence="7 8" id="KW-0998">Cell outer membrane</keyword>
<protein>
    <submittedName>
        <fullName evidence="12">TonB-dependent receptor</fullName>
    </submittedName>
</protein>
<dbReference type="EMBL" id="SZPX01000001">
    <property type="protein sequence ID" value="TKI71179.1"/>
    <property type="molecule type" value="Genomic_DNA"/>
</dbReference>
<dbReference type="SUPFAM" id="SSF56935">
    <property type="entry name" value="Porins"/>
    <property type="match status" value="1"/>
</dbReference>
<dbReference type="InterPro" id="IPR037066">
    <property type="entry name" value="Plug_dom_sf"/>
</dbReference>
<organism evidence="12 13">
    <name type="scientific">Sulfurimonas crateris</name>
    <dbReference type="NCBI Taxonomy" id="2574727"/>
    <lineage>
        <taxon>Bacteria</taxon>
        <taxon>Pseudomonadati</taxon>
        <taxon>Campylobacterota</taxon>
        <taxon>Epsilonproteobacteria</taxon>
        <taxon>Campylobacterales</taxon>
        <taxon>Sulfurimonadaceae</taxon>
        <taxon>Sulfurimonas</taxon>
    </lineage>
</organism>
<feature type="domain" description="TonB-dependent receptor plug" evidence="11">
    <location>
        <begin position="31"/>
        <end position="130"/>
    </location>
</feature>
<accession>A0A4U2ZA45</accession>